<evidence type="ECO:0000259" key="22">
    <source>
        <dbReference type="Pfam" id="PF02896"/>
    </source>
</evidence>
<feature type="active site" description="Proton donor" evidence="18">
    <location>
        <position position="504"/>
    </location>
</feature>
<dbReference type="PRINTS" id="PR01736">
    <property type="entry name" value="PHPHTRNFRASE"/>
</dbReference>
<evidence type="ECO:0000256" key="9">
    <source>
        <dbReference type="ARBA" id="ARBA00022490"/>
    </source>
</evidence>
<evidence type="ECO:0000256" key="8">
    <source>
        <dbReference type="ARBA" id="ARBA00022448"/>
    </source>
</evidence>
<feature type="domain" description="PEP-utilising enzyme mobile" evidence="21">
    <location>
        <begin position="155"/>
        <end position="227"/>
    </location>
</feature>
<gene>
    <name evidence="24" type="primary">ptsP</name>
    <name evidence="24" type="ORF">E6K76_08525</name>
</gene>
<dbReference type="SUPFAM" id="SSF52009">
    <property type="entry name" value="Phosphohistidine domain"/>
    <property type="match status" value="1"/>
</dbReference>
<dbReference type="PIRSF" id="PIRSF000732">
    <property type="entry name" value="PTS_enzyme_I"/>
    <property type="match status" value="1"/>
</dbReference>
<dbReference type="GO" id="GO:0008965">
    <property type="term" value="F:phosphoenolpyruvate-protein phosphotransferase activity"/>
    <property type="evidence" value="ECO:0007669"/>
    <property type="project" value="UniProtKB-EC"/>
</dbReference>
<dbReference type="InterPro" id="IPR050499">
    <property type="entry name" value="PEP-utilizing_PTS_enzyme"/>
</dbReference>
<dbReference type="PROSITE" id="PS00742">
    <property type="entry name" value="PEP_ENZYMES_2"/>
    <property type="match status" value="1"/>
</dbReference>
<evidence type="ECO:0000256" key="1">
    <source>
        <dbReference type="ARBA" id="ARBA00000683"/>
    </source>
</evidence>
<dbReference type="Pfam" id="PF00391">
    <property type="entry name" value="PEP-utilizers"/>
    <property type="match status" value="1"/>
</dbReference>
<dbReference type="InterPro" id="IPR036618">
    <property type="entry name" value="PtsI_HPr-bd_sf"/>
</dbReference>
<dbReference type="GO" id="GO:0016301">
    <property type="term" value="F:kinase activity"/>
    <property type="evidence" value="ECO:0007669"/>
    <property type="project" value="UniProtKB-KW"/>
</dbReference>
<evidence type="ECO:0000256" key="3">
    <source>
        <dbReference type="ARBA" id="ARBA00002728"/>
    </source>
</evidence>
<dbReference type="GO" id="GO:0046872">
    <property type="term" value="F:metal ion binding"/>
    <property type="evidence" value="ECO:0007669"/>
    <property type="project" value="UniProtKB-KW"/>
</dbReference>
<keyword evidence="14 17" id="KW-0418">Kinase</keyword>
<keyword evidence="24" id="KW-0670">Pyruvate</keyword>
<evidence type="ECO:0000256" key="15">
    <source>
        <dbReference type="ARBA" id="ARBA00022842"/>
    </source>
</evidence>
<evidence type="ECO:0000256" key="4">
    <source>
        <dbReference type="ARBA" id="ARBA00004496"/>
    </source>
</evidence>
<feature type="binding site" evidence="20">
    <location>
        <position position="457"/>
    </location>
    <ligand>
        <name>Mg(2+)</name>
        <dbReference type="ChEBI" id="CHEBI:18420"/>
    </ligand>
</feature>
<dbReference type="Pfam" id="PF05524">
    <property type="entry name" value="PEP-utilisers_N"/>
    <property type="match status" value="1"/>
</dbReference>
<dbReference type="EC" id="2.7.3.9" evidence="6 17"/>
<dbReference type="PROSITE" id="PS00370">
    <property type="entry name" value="PEP_ENZYMES_PHOS_SITE"/>
    <property type="match status" value="1"/>
</dbReference>
<feature type="binding site" evidence="19">
    <location>
        <begin position="456"/>
        <end position="457"/>
    </location>
    <ligand>
        <name>phosphoenolpyruvate</name>
        <dbReference type="ChEBI" id="CHEBI:58702"/>
    </ligand>
</feature>
<dbReference type="InterPro" id="IPR040442">
    <property type="entry name" value="Pyrv_kinase-like_dom_sf"/>
</dbReference>
<dbReference type="Proteomes" id="UP000316852">
    <property type="component" value="Unassembled WGS sequence"/>
</dbReference>
<evidence type="ECO:0000313" key="25">
    <source>
        <dbReference type="Proteomes" id="UP000316852"/>
    </source>
</evidence>
<feature type="active site" description="Tele-phosphohistidine intermediate" evidence="18">
    <location>
        <position position="191"/>
    </location>
</feature>
<reference evidence="24 25" key="1">
    <citation type="journal article" date="2019" name="Nat. Microbiol.">
        <title>Mediterranean grassland soil C-N compound turnover is dependent on rainfall and depth, and is mediated by genomically divergent microorganisms.</title>
        <authorList>
            <person name="Diamond S."/>
            <person name="Andeer P.F."/>
            <person name="Li Z."/>
            <person name="Crits-Christoph A."/>
            <person name="Burstein D."/>
            <person name="Anantharaman K."/>
            <person name="Lane K.R."/>
            <person name="Thomas B.C."/>
            <person name="Pan C."/>
            <person name="Northen T.R."/>
            <person name="Banfield J.F."/>
        </authorList>
    </citation>
    <scope>NUCLEOTIDE SEQUENCE [LARGE SCALE GENOMIC DNA]</scope>
    <source>
        <strain evidence="24">WS_6</strain>
    </source>
</reference>
<evidence type="ECO:0000313" key="24">
    <source>
        <dbReference type="EMBL" id="TMQ58208.1"/>
    </source>
</evidence>
<evidence type="ECO:0000256" key="2">
    <source>
        <dbReference type="ARBA" id="ARBA00001946"/>
    </source>
</evidence>
<keyword evidence="8 17" id="KW-0813">Transport</keyword>
<keyword evidence="15 17" id="KW-0460">Magnesium</keyword>
<name>A0A538T3J0_UNCEI</name>
<feature type="binding site" evidence="19">
    <location>
        <position position="334"/>
    </location>
    <ligand>
        <name>phosphoenolpyruvate</name>
        <dbReference type="ChEBI" id="CHEBI:58702"/>
    </ligand>
</feature>
<dbReference type="InterPro" id="IPR018274">
    <property type="entry name" value="PEP_util_AS"/>
</dbReference>
<feature type="domain" description="PEP-utilising enzyme C-terminal" evidence="22">
    <location>
        <begin position="255"/>
        <end position="541"/>
    </location>
</feature>
<keyword evidence="9 17" id="KW-0963">Cytoplasm</keyword>
<dbReference type="SUPFAM" id="SSF51621">
    <property type="entry name" value="Phosphoenolpyruvate/pyruvate domain"/>
    <property type="match status" value="1"/>
</dbReference>
<evidence type="ECO:0000256" key="5">
    <source>
        <dbReference type="ARBA" id="ARBA00007837"/>
    </source>
</evidence>
<evidence type="ECO:0000259" key="23">
    <source>
        <dbReference type="Pfam" id="PF05524"/>
    </source>
</evidence>
<comment type="caution">
    <text evidence="24">The sequence shown here is derived from an EMBL/GenBank/DDBJ whole genome shotgun (WGS) entry which is preliminary data.</text>
</comment>
<keyword evidence="10 17" id="KW-0762">Sugar transport</keyword>
<dbReference type="InterPro" id="IPR024692">
    <property type="entry name" value="PTS_EI"/>
</dbReference>
<evidence type="ECO:0000256" key="7">
    <source>
        <dbReference type="ARBA" id="ARBA00016544"/>
    </source>
</evidence>
<evidence type="ECO:0000256" key="12">
    <source>
        <dbReference type="ARBA" id="ARBA00022683"/>
    </source>
</evidence>
<dbReference type="GO" id="GO:0005737">
    <property type="term" value="C:cytoplasm"/>
    <property type="evidence" value="ECO:0007669"/>
    <property type="project" value="UniProtKB-SubCell"/>
</dbReference>
<keyword evidence="11 17" id="KW-0808">Transferase</keyword>
<evidence type="ECO:0000256" key="14">
    <source>
        <dbReference type="ARBA" id="ARBA00022777"/>
    </source>
</evidence>
<comment type="catalytic activity">
    <reaction evidence="1 17">
        <text>L-histidyl-[protein] + phosphoenolpyruvate = N(pros)-phospho-L-histidyl-[protein] + pyruvate</text>
        <dbReference type="Rhea" id="RHEA:23880"/>
        <dbReference type="Rhea" id="RHEA-COMP:9745"/>
        <dbReference type="Rhea" id="RHEA-COMP:9746"/>
        <dbReference type="ChEBI" id="CHEBI:15361"/>
        <dbReference type="ChEBI" id="CHEBI:29979"/>
        <dbReference type="ChEBI" id="CHEBI:58702"/>
        <dbReference type="ChEBI" id="CHEBI:64837"/>
        <dbReference type="EC" id="2.7.3.9"/>
    </reaction>
</comment>
<dbReference type="AlphaFoldDB" id="A0A538T3J0"/>
<feature type="binding site" evidence="19">
    <location>
        <position position="467"/>
    </location>
    <ligand>
        <name>phosphoenolpyruvate</name>
        <dbReference type="ChEBI" id="CHEBI:58702"/>
    </ligand>
</feature>
<dbReference type="Gene3D" id="3.20.20.60">
    <property type="entry name" value="Phosphoenolpyruvate-binding domains"/>
    <property type="match status" value="1"/>
</dbReference>
<feature type="binding site" evidence="20">
    <location>
        <position position="433"/>
    </location>
    <ligand>
        <name>Mg(2+)</name>
        <dbReference type="ChEBI" id="CHEBI:18420"/>
    </ligand>
</feature>
<evidence type="ECO:0000256" key="18">
    <source>
        <dbReference type="PIRSR" id="PIRSR000732-1"/>
    </source>
</evidence>
<dbReference type="NCBIfam" id="TIGR01417">
    <property type="entry name" value="PTS_I_fam"/>
    <property type="match status" value="1"/>
</dbReference>
<dbReference type="InterPro" id="IPR015813">
    <property type="entry name" value="Pyrv/PenolPyrv_kinase-like_dom"/>
</dbReference>
<evidence type="ECO:0000256" key="17">
    <source>
        <dbReference type="PIRNR" id="PIRNR000732"/>
    </source>
</evidence>
<dbReference type="PANTHER" id="PTHR46244:SF3">
    <property type="entry name" value="PHOSPHOENOLPYRUVATE-PROTEIN PHOSPHOTRANSFERASE"/>
    <property type="match status" value="1"/>
</dbReference>
<dbReference type="Pfam" id="PF02896">
    <property type="entry name" value="PEP-utilizers_C"/>
    <property type="match status" value="1"/>
</dbReference>
<evidence type="ECO:0000256" key="19">
    <source>
        <dbReference type="PIRSR" id="PIRSR000732-2"/>
    </source>
</evidence>
<organism evidence="24 25">
    <name type="scientific">Eiseniibacteriota bacterium</name>
    <dbReference type="NCBI Taxonomy" id="2212470"/>
    <lineage>
        <taxon>Bacteria</taxon>
        <taxon>Candidatus Eiseniibacteriota</taxon>
    </lineage>
</organism>
<evidence type="ECO:0000256" key="6">
    <source>
        <dbReference type="ARBA" id="ARBA00012232"/>
    </source>
</evidence>
<evidence type="ECO:0000259" key="21">
    <source>
        <dbReference type="Pfam" id="PF00391"/>
    </source>
</evidence>
<evidence type="ECO:0000256" key="13">
    <source>
        <dbReference type="ARBA" id="ARBA00022723"/>
    </source>
</evidence>
<dbReference type="InterPro" id="IPR006318">
    <property type="entry name" value="PTS_EI-like"/>
</dbReference>
<evidence type="ECO:0000256" key="11">
    <source>
        <dbReference type="ARBA" id="ARBA00022679"/>
    </source>
</evidence>
<sequence>MTTLQGIAASPGIGIGPVHIVDPEEAEVQDGDLRVQDPAAEQERFRKAIRESLVEVRELREKIALETGEEHARILDAQIEILEDPDATAQTLAVIERERKPASFAYRRILTAVAARLDEADGEYYRGRAIDVRDVRRRVLAHLGGVRARSLSDLTEPSLIVANDLPPSEMALLQRNMALGFATDLGGRTSHTAIMARARGIPAVVGLKSATESARRGAIAIVDGTRGIAIFNPDPETLADHERKREHYRELATKLTQLKDQRCVTADGRAIGLGANLEVPEELPGILENGADGIGLYRTEFFYLARKQLPTEDAQFNAYRSIVEAMDPKPVIIRTLDVGGDKFASYLGTPIEKNPFLGMRGLRFSLRREEIFRTQLRAIYRASAYGNLRIMFPMVIGLEDLRRAREIVERVKLQLRKEGVAMAQNVPLGIMVETPASVFCIDRLSQEADFVSIGTNDLIQYTLAVDRGNEAISEIYEPLHPAVLRAIKSVVEAGHRAGIPVGICGEMAGEPLYAVVLVGLGLEEFSVSPYLVPEIKTIIRGSTYDEARGLAERCMSLCTPSDVRTVVTEFMSRQYPGIFLPA</sequence>
<dbReference type="Gene3D" id="3.50.30.10">
    <property type="entry name" value="Phosphohistidine domain"/>
    <property type="match status" value="1"/>
</dbReference>
<evidence type="ECO:0000256" key="20">
    <source>
        <dbReference type="PIRSR" id="PIRSR000732-3"/>
    </source>
</evidence>
<feature type="domain" description="Phosphotransferase system enzyme I N-terminal" evidence="23">
    <location>
        <begin position="5"/>
        <end position="128"/>
    </location>
</feature>
<proteinExistence type="inferred from homology"/>
<evidence type="ECO:0000256" key="10">
    <source>
        <dbReference type="ARBA" id="ARBA00022597"/>
    </source>
</evidence>
<comment type="cofactor">
    <cofactor evidence="2 17 20">
        <name>Mg(2+)</name>
        <dbReference type="ChEBI" id="CHEBI:18420"/>
    </cofactor>
</comment>
<dbReference type="InterPro" id="IPR000121">
    <property type="entry name" value="PEP_util_C"/>
</dbReference>
<comment type="function">
    <text evidence="3 17">General (non sugar-specific) component of the phosphoenolpyruvate-dependent sugar phosphotransferase system (sugar PTS). This major carbohydrate active-transport system catalyzes the phosphorylation of incoming sugar substrates concomitantly with their translocation across the cell membrane. Enzyme I transfers the phosphoryl group from phosphoenolpyruvate (PEP) to the phosphoryl carrier protein (HPr).</text>
</comment>
<dbReference type="InterPro" id="IPR036637">
    <property type="entry name" value="Phosphohistidine_dom_sf"/>
</dbReference>
<dbReference type="EMBL" id="VBOW01000039">
    <property type="protein sequence ID" value="TMQ58208.1"/>
    <property type="molecule type" value="Genomic_DNA"/>
</dbReference>
<keyword evidence="13 17" id="KW-0479">Metal-binding</keyword>
<dbReference type="PANTHER" id="PTHR46244">
    <property type="entry name" value="PHOSPHOENOLPYRUVATE-PROTEIN PHOSPHOTRANSFERASE"/>
    <property type="match status" value="1"/>
</dbReference>
<evidence type="ECO:0000256" key="16">
    <source>
        <dbReference type="ARBA" id="ARBA00033235"/>
    </source>
</evidence>
<dbReference type="SUPFAM" id="SSF47831">
    <property type="entry name" value="Enzyme I of the PEP:sugar phosphotransferase system HPr-binding (sub)domain"/>
    <property type="match status" value="1"/>
</dbReference>
<dbReference type="GO" id="GO:0009401">
    <property type="term" value="P:phosphoenolpyruvate-dependent sugar phosphotransferase system"/>
    <property type="evidence" value="ECO:0007669"/>
    <property type="project" value="UniProtKB-KW"/>
</dbReference>
<comment type="subcellular location">
    <subcellularLocation>
        <location evidence="4 17">Cytoplasm</location>
    </subcellularLocation>
</comment>
<feature type="binding site" evidence="19">
    <location>
        <position position="298"/>
    </location>
    <ligand>
        <name>phosphoenolpyruvate</name>
        <dbReference type="ChEBI" id="CHEBI:58702"/>
    </ligand>
</feature>
<dbReference type="InterPro" id="IPR008279">
    <property type="entry name" value="PEP-util_enz_mobile_dom"/>
</dbReference>
<protein>
    <recommendedName>
        <fullName evidence="7 17">Phosphoenolpyruvate-protein phosphotransferase</fullName>
        <ecNumber evidence="6 17">2.7.3.9</ecNumber>
    </recommendedName>
    <alternativeName>
        <fullName evidence="16 17">Phosphotransferase system, enzyme I</fullName>
    </alternativeName>
</protein>
<comment type="similarity">
    <text evidence="5 17">Belongs to the PEP-utilizing enzyme family.</text>
</comment>
<accession>A0A538T3J0</accession>
<dbReference type="Gene3D" id="1.10.274.10">
    <property type="entry name" value="PtsI, HPr-binding domain"/>
    <property type="match status" value="1"/>
</dbReference>
<dbReference type="InterPro" id="IPR023151">
    <property type="entry name" value="PEP_util_CS"/>
</dbReference>
<keyword evidence="12 17" id="KW-0598">Phosphotransferase system</keyword>
<dbReference type="InterPro" id="IPR008731">
    <property type="entry name" value="PTS_EIN"/>
</dbReference>